<evidence type="ECO:0008006" key="4">
    <source>
        <dbReference type="Google" id="ProtNLM"/>
    </source>
</evidence>
<gene>
    <name evidence="2" type="ORF">EA71_02927</name>
</gene>
<accession>A0A367CC52</accession>
<feature type="transmembrane region" description="Helical" evidence="1">
    <location>
        <begin position="301"/>
        <end position="321"/>
    </location>
</feature>
<proteinExistence type="predicted"/>
<comment type="caution">
    <text evidence="2">The sequence shown here is derived from an EMBL/GenBank/DDBJ whole genome shotgun (WGS) entry which is preliminary data.</text>
</comment>
<evidence type="ECO:0000313" key="3">
    <source>
        <dbReference type="Proteomes" id="UP000252797"/>
    </source>
</evidence>
<protein>
    <recommendedName>
        <fullName evidence="4">Bacteriocin-associated integral membrane protein</fullName>
    </recommendedName>
</protein>
<organism evidence="2 3">
    <name type="scientific">Enterococcus durans</name>
    <dbReference type="NCBI Taxonomy" id="53345"/>
    <lineage>
        <taxon>Bacteria</taxon>
        <taxon>Bacillati</taxon>
        <taxon>Bacillota</taxon>
        <taxon>Bacilli</taxon>
        <taxon>Lactobacillales</taxon>
        <taxon>Enterococcaceae</taxon>
        <taxon>Enterococcus</taxon>
    </lineage>
</organism>
<dbReference type="RefSeq" id="WP_113846398.1">
    <property type="nucleotide sequence ID" value="NZ_LEPB01000007.1"/>
</dbReference>
<dbReference type="EMBL" id="LEPB01000007">
    <property type="protein sequence ID" value="RCA09610.1"/>
    <property type="molecule type" value="Genomic_DNA"/>
</dbReference>
<evidence type="ECO:0000313" key="2">
    <source>
        <dbReference type="EMBL" id="RCA09610.1"/>
    </source>
</evidence>
<keyword evidence="1" id="KW-0472">Membrane</keyword>
<reference evidence="2 3" key="1">
    <citation type="submission" date="2015-06" db="EMBL/GenBank/DDBJ databases">
        <title>The Genome Sequence of Enterococcus durans 4EA1.</title>
        <authorList>
            <consortium name="The Broad Institute Genomics Platform"/>
            <consortium name="The Broad Institute Genome Sequencing Center for Infectious Disease"/>
            <person name="Earl A.M."/>
            <person name="Van Tyne D."/>
            <person name="Lebreton F."/>
            <person name="Saavedra J.T."/>
            <person name="Gilmore M.S."/>
            <person name="Manson Mcguire A."/>
            <person name="Clock S."/>
            <person name="Crupain M."/>
            <person name="Rangan U."/>
            <person name="Young S."/>
            <person name="Abouelleil A."/>
            <person name="Cao P."/>
            <person name="Chapman S.B."/>
            <person name="Griggs A."/>
            <person name="Priest M."/>
            <person name="Shea T."/>
            <person name="Wortman J."/>
            <person name="Nusbaum C."/>
            <person name="Birren B."/>
        </authorList>
    </citation>
    <scope>NUCLEOTIDE SEQUENCE [LARGE SCALE GENOMIC DNA]</scope>
    <source>
        <strain evidence="2 3">4EA1</strain>
    </source>
</reference>
<dbReference type="Proteomes" id="UP000252797">
    <property type="component" value="Unassembled WGS sequence"/>
</dbReference>
<feature type="transmembrane region" description="Helical" evidence="1">
    <location>
        <begin position="224"/>
        <end position="248"/>
    </location>
</feature>
<feature type="transmembrane region" description="Helical" evidence="1">
    <location>
        <begin position="260"/>
        <end position="289"/>
    </location>
</feature>
<name>A0A367CC52_9ENTE</name>
<keyword evidence="1" id="KW-1133">Transmembrane helix</keyword>
<feature type="transmembrane region" description="Helical" evidence="1">
    <location>
        <begin position="180"/>
        <end position="203"/>
    </location>
</feature>
<dbReference type="AlphaFoldDB" id="A0A367CC52"/>
<keyword evidence="1" id="KW-0812">Transmembrane</keyword>
<evidence type="ECO:0000256" key="1">
    <source>
        <dbReference type="SAM" id="Phobius"/>
    </source>
</evidence>
<sequence>MMVKKLIILGHSFFFFFVLLFSIDFWLDKQIDEFLYKDIQQVQILFNENHSKQEYLDFVNQYSEENELNVSQYTFPEKDKILIYCSNPQSQINWKKRLNAMKKYSPNPTDTDSYSMMANNRFQIEMKPLNDMVNTGIGNSFYFSEIKKDTLSKFSRFGQVKIIPEDQMDRAAIYKVNGGIVVIALYLLTFLLFLLVINLYTRLNVVSIKKSLGYQKWEIFIQEILDLFPLVLFTNAIISLLFIIYDFAKNFSDKSFNTVPILVIGITITCIFLAMCSVVNFFACFIKYNADYIRGKKSSRYLLLFFYLFCFMAMVGFLYSFNYAGQKYQEYSYESAALKDFSKYKDVYMTNVTNQIKREDDLVEADYAKKAKNLYRDLSQQKDTFIVTADNFSIVNGDPNNPIFLYQINTENEHDKIVSPYGRSIIVDANYIKKNNIQLVETGKVEELLHSDKGTLTIVVPEKYKQYEHEIRENYLKDYQFRMIEIENMLRDRQAGKIDETSLSLSVNIVYAKNNQTYFTFNTNHGSAQDRYRIEDPVAIIFEDNLDGVFYGNLFTSGGGFYFYESHPKPYASILDILIKNDLGAIIDQTQSLYSQNGLALMNVRFQLINSIVSILILSILSIFLLLSFLKLLYKYYETIYFLKLRLVTVFGNEISFLY</sequence>
<feature type="transmembrane region" description="Helical" evidence="1">
    <location>
        <begin position="612"/>
        <end position="634"/>
    </location>
</feature>